<feature type="domain" description="Peptidase M28" evidence="2">
    <location>
        <begin position="290"/>
        <end position="507"/>
    </location>
</feature>
<organism evidence="3 4">
    <name type="scientific">Archangium minus</name>
    <dbReference type="NCBI Taxonomy" id="83450"/>
    <lineage>
        <taxon>Bacteria</taxon>
        <taxon>Pseudomonadati</taxon>
        <taxon>Myxococcota</taxon>
        <taxon>Myxococcia</taxon>
        <taxon>Myxococcales</taxon>
        <taxon>Cystobacterineae</taxon>
        <taxon>Archangiaceae</taxon>
        <taxon>Archangium</taxon>
    </lineage>
</organism>
<feature type="chain" id="PRO_5047431354" evidence="1">
    <location>
        <begin position="24"/>
        <end position="543"/>
    </location>
</feature>
<evidence type="ECO:0000256" key="1">
    <source>
        <dbReference type="SAM" id="SignalP"/>
    </source>
</evidence>
<dbReference type="PANTHER" id="PTHR12147:SF26">
    <property type="entry name" value="PEPTIDASE M28 DOMAIN-CONTAINING PROTEIN"/>
    <property type="match status" value="1"/>
</dbReference>
<name>A0ABY9WKJ2_9BACT</name>
<dbReference type="CDD" id="cd04820">
    <property type="entry name" value="PA_M28_1_1"/>
    <property type="match status" value="1"/>
</dbReference>
<dbReference type="PANTHER" id="PTHR12147">
    <property type="entry name" value="METALLOPEPTIDASE M28 FAMILY MEMBER"/>
    <property type="match status" value="1"/>
</dbReference>
<dbReference type="SUPFAM" id="SSF53187">
    <property type="entry name" value="Zn-dependent exopeptidases"/>
    <property type="match status" value="1"/>
</dbReference>
<dbReference type="Pfam" id="PF04389">
    <property type="entry name" value="Peptidase_M28"/>
    <property type="match status" value="1"/>
</dbReference>
<keyword evidence="4" id="KW-1185">Reference proteome</keyword>
<evidence type="ECO:0000313" key="3">
    <source>
        <dbReference type="EMBL" id="WNG44243.1"/>
    </source>
</evidence>
<evidence type="ECO:0000259" key="2">
    <source>
        <dbReference type="Pfam" id="PF04389"/>
    </source>
</evidence>
<gene>
    <name evidence="3" type="ORF">F0U60_09080</name>
</gene>
<dbReference type="SUPFAM" id="SSF52025">
    <property type="entry name" value="PA domain"/>
    <property type="match status" value="1"/>
</dbReference>
<dbReference type="Gene3D" id="3.50.30.30">
    <property type="match status" value="1"/>
</dbReference>
<feature type="signal peptide" evidence="1">
    <location>
        <begin position="1"/>
        <end position="23"/>
    </location>
</feature>
<dbReference type="EMBL" id="CP043494">
    <property type="protein sequence ID" value="WNG44243.1"/>
    <property type="molecule type" value="Genomic_DNA"/>
</dbReference>
<sequence>MSCRSRASLFAALALLSMPAARAEAPSPDGASWWKHVEFLASDALKGRETGSEGYQKAAAYVAEQLAAAGVKPGAGESYLQEVALVSRRLVEARSRLALVRGGKESRLVLGEDAIISSRMGESGTVDAQMVFVGYGLSIPEAGHDDLAGVDLQGKIAVVLNGGPEKISGTLRAHHSSSSERVKALKKAGAVGLVYVQNPKLVEVPWVRVAGARKLPSMMFADASLNDDQGLKVSVVVNTARAQKLFAGSPHSFESLVDLANADKPLPKFELPARLKATVAFETAPVKSSNVVGVLPGSDPQLAGEYVVLSAHLDHVGVGAPVKGDRIYNGAMDNASGVAAVLEVARTLQASETKPKRSVLFALVTGEEKGLLGAKYFAARPTVPARGLVADLNLDMFLPLMPFTHVVAYGQEESTLGETLKQVAGAHGIQVQPDPQPNRLGFVRSDQYAFIREGVPAMAFKFGFEPGSKEEQLQKQWYREHYHAPSDDLSQPVNKEGAAKFVRMLADLARTVADAPERPRWNESSFFRRFAVPAEQGGEGSRP</sequence>
<dbReference type="Proteomes" id="UP001611383">
    <property type="component" value="Chromosome"/>
</dbReference>
<proteinExistence type="predicted"/>
<dbReference type="Gene3D" id="3.40.630.10">
    <property type="entry name" value="Zn peptidases"/>
    <property type="match status" value="1"/>
</dbReference>
<dbReference type="RefSeq" id="WP_395816667.1">
    <property type="nucleotide sequence ID" value="NZ_CP043494.1"/>
</dbReference>
<reference evidence="3 4" key="1">
    <citation type="submission" date="2019-08" db="EMBL/GenBank/DDBJ databases">
        <title>Archangium and Cystobacter genomes.</title>
        <authorList>
            <person name="Chen I.-C.K."/>
            <person name="Wielgoss S."/>
        </authorList>
    </citation>
    <scope>NUCLEOTIDE SEQUENCE [LARGE SCALE GENOMIC DNA]</scope>
    <source>
        <strain evidence="3 4">Cbm 6</strain>
    </source>
</reference>
<dbReference type="InterPro" id="IPR007484">
    <property type="entry name" value="Peptidase_M28"/>
</dbReference>
<keyword evidence="1" id="KW-0732">Signal</keyword>
<evidence type="ECO:0000313" key="4">
    <source>
        <dbReference type="Proteomes" id="UP001611383"/>
    </source>
</evidence>
<dbReference type="InterPro" id="IPR045175">
    <property type="entry name" value="M28_fam"/>
</dbReference>
<accession>A0ABY9WKJ2</accession>
<protein>
    <submittedName>
        <fullName evidence="3">M20/M25/M40 family metallo-hydrolase</fullName>
    </submittedName>
</protein>
<dbReference type="InterPro" id="IPR046450">
    <property type="entry name" value="PA_dom_sf"/>
</dbReference>